<proteinExistence type="predicted"/>
<keyword evidence="4" id="KW-1185">Reference proteome</keyword>
<organism evidence="3 4">
    <name type="scientific">Erwinia mallotivora</name>
    <dbReference type="NCBI Taxonomy" id="69222"/>
    <lineage>
        <taxon>Bacteria</taxon>
        <taxon>Pseudomonadati</taxon>
        <taxon>Pseudomonadota</taxon>
        <taxon>Gammaproteobacteria</taxon>
        <taxon>Enterobacterales</taxon>
        <taxon>Erwiniaceae</taxon>
        <taxon>Erwinia</taxon>
    </lineage>
</organism>
<dbReference type="Gene3D" id="2.40.160.40">
    <property type="entry name" value="monomeric porin ompg"/>
    <property type="match status" value="1"/>
</dbReference>
<feature type="chain" id="PRO_5001474139" evidence="2">
    <location>
        <begin position="27"/>
        <end position="254"/>
    </location>
</feature>
<dbReference type="AlphaFoldDB" id="A0A014NME4"/>
<dbReference type="PANTHER" id="PTHR38105">
    <property type="entry name" value="OUTER MEMBRANE PROTEIN-RELATED-RELATED"/>
    <property type="match status" value="1"/>
</dbReference>
<dbReference type="GO" id="GO:0009279">
    <property type="term" value="C:cell outer membrane"/>
    <property type="evidence" value="ECO:0007669"/>
    <property type="project" value="TreeGrafter"/>
</dbReference>
<dbReference type="EMBL" id="JFHN01000053">
    <property type="protein sequence ID" value="EXU74990.1"/>
    <property type="molecule type" value="Genomic_DNA"/>
</dbReference>
<dbReference type="PANTHER" id="PTHR38105:SF5">
    <property type="entry name" value="OUTER MEMBRANE PROTEIN"/>
    <property type="match status" value="1"/>
</dbReference>
<accession>A0A014NME4</accession>
<feature type="signal peptide" evidence="2">
    <location>
        <begin position="1"/>
        <end position="26"/>
    </location>
</feature>
<dbReference type="InterPro" id="IPR009331">
    <property type="entry name" value="Oligogalacturonate-sp_porin"/>
</dbReference>
<sequence>MDENNMKIAKKLLLSLSLFAIFLPQAGAEAVKDVTVDYRHGYRLRDRTHYDKLALGASLPDNWAFNVETKFKTGGPSPKDKYYNDVVLNVVEMTLLKTYNWGNWSWSPFIQPEFSSSRTEWKFGVAPWYKINDSWSIGGLYRLELSDYAHDSQCGDAGHDFCSLDKHRTVNRFDAYFRYRWDDLTTTYKIIYMHGDDKLFANHNDNYEQELQFNYAMGAQREWGPYITFADIGRSAYTSERQLRLRLGVTYTFK</sequence>
<dbReference type="InterPro" id="IPR053713">
    <property type="entry name" value="Bact_OM_Channel_sf"/>
</dbReference>
<gene>
    <name evidence="3" type="ORF">BG55_14890</name>
</gene>
<evidence type="ECO:0000313" key="4">
    <source>
        <dbReference type="Proteomes" id="UP000019918"/>
    </source>
</evidence>
<dbReference type="STRING" id="69222.BG55_14890"/>
<comment type="caution">
    <text evidence="3">The sequence shown here is derived from an EMBL/GenBank/DDBJ whole genome shotgun (WGS) entry which is preliminary data.</text>
</comment>
<evidence type="ECO:0000313" key="3">
    <source>
        <dbReference type="EMBL" id="EXU74990.1"/>
    </source>
</evidence>
<evidence type="ECO:0000256" key="1">
    <source>
        <dbReference type="ARBA" id="ARBA00022729"/>
    </source>
</evidence>
<protein>
    <submittedName>
        <fullName evidence="3">KdgM family transporter</fullName>
    </submittedName>
</protein>
<reference evidence="3 4" key="1">
    <citation type="submission" date="2014-02" db="EMBL/GenBank/DDBJ databases">
        <title>Draft genome of Erwinia mallotivora strain BT-MARDI, a papaya dieback pathogen.</title>
        <authorList>
            <person name="Redzuan R."/>
            <person name="Abu Bakar N."/>
            <person name="Badrun R."/>
            <person name="Mohd Raih M.F."/>
            <person name="Rozano L."/>
            <person name="Mat Amin N."/>
        </authorList>
    </citation>
    <scope>NUCLEOTIDE SEQUENCE [LARGE SCALE GENOMIC DNA]</scope>
    <source>
        <strain evidence="3 4">BT-MARDI</strain>
    </source>
</reference>
<dbReference type="GO" id="GO:0015772">
    <property type="term" value="P:oligosaccharide transport"/>
    <property type="evidence" value="ECO:0007669"/>
    <property type="project" value="TreeGrafter"/>
</dbReference>
<name>A0A014NME4_9GAMM</name>
<evidence type="ECO:0000256" key="2">
    <source>
        <dbReference type="SAM" id="SignalP"/>
    </source>
</evidence>
<dbReference type="PATRIC" id="fig|69222.5.peg.3054"/>
<dbReference type="GO" id="GO:0015288">
    <property type="term" value="F:porin activity"/>
    <property type="evidence" value="ECO:0007669"/>
    <property type="project" value="TreeGrafter"/>
</dbReference>
<dbReference type="Pfam" id="PF06178">
    <property type="entry name" value="KdgM"/>
    <property type="match status" value="1"/>
</dbReference>
<dbReference type="Proteomes" id="UP000019918">
    <property type="component" value="Unassembled WGS sequence"/>
</dbReference>
<keyword evidence="1 2" id="KW-0732">Signal</keyword>